<dbReference type="PANTHER" id="PTHR28128">
    <property type="entry name" value="GOLGI APPARATUS MEMBRANE PROTEIN TVP15"/>
    <property type="match status" value="1"/>
</dbReference>
<dbReference type="PANTHER" id="PTHR28128:SF1">
    <property type="entry name" value="GOLGI APPARATUS MEMBRANE PROTEIN TVP15"/>
    <property type="match status" value="1"/>
</dbReference>
<dbReference type="GeneID" id="92517374"/>
<feature type="transmembrane region" description="Helical" evidence="6">
    <location>
        <begin position="49"/>
        <end position="69"/>
    </location>
</feature>
<organism evidence="7 8">
    <name type="scientific">Leishmania martiniquensis</name>
    <dbReference type="NCBI Taxonomy" id="1580590"/>
    <lineage>
        <taxon>Eukaryota</taxon>
        <taxon>Discoba</taxon>
        <taxon>Euglenozoa</taxon>
        <taxon>Kinetoplastea</taxon>
        <taxon>Metakinetoplastina</taxon>
        <taxon>Trypanosomatida</taxon>
        <taxon>Trypanosomatidae</taxon>
        <taxon>Leishmaniinae</taxon>
        <taxon>Leishmania</taxon>
    </lineage>
</organism>
<keyword evidence="8" id="KW-1185">Reference proteome</keyword>
<reference evidence="8" key="1">
    <citation type="journal article" date="2021" name="Microbiol. Resour. Announc.">
        <title>LGAAP: Leishmaniinae Genome Assembly and Annotation Pipeline.</title>
        <authorList>
            <person name="Almutairi H."/>
            <person name="Urbaniak M.D."/>
            <person name="Bates M.D."/>
            <person name="Jariyapan N."/>
            <person name="Kwakye-Nuako G."/>
            <person name="Thomaz-Soccol V."/>
            <person name="Al-Salem W.S."/>
            <person name="Dillon R.J."/>
            <person name="Bates P.A."/>
            <person name="Gatherer D."/>
        </authorList>
    </citation>
    <scope>NUCLEOTIDE SEQUENCE [LARGE SCALE GENOMIC DNA]</scope>
</reference>
<feature type="region of interest" description="Disordered" evidence="5">
    <location>
        <begin position="238"/>
        <end position="262"/>
    </location>
</feature>
<keyword evidence="3 6" id="KW-1133">Transmembrane helix</keyword>
<evidence type="ECO:0000256" key="5">
    <source>
        <dbReference type="SAM" id="MobiDB-lite"/>
    </source>
</evidence>
<feature type="compositionally biased region" description="Low complexity" evidence="5">
    <location>
        <begin position="167"/>
        <end position="183"/>
    </location>
</feature>
<feature type="region of interest" description="Disordered" evidence="5">
    <location>
        <begin position="167"/>
        <end position="186"/>
    </location>
</feature>
<feature type="transmembrane region" description="Helical" evidence="6">
    <location>
        <begin position="118"/>
        <end position="141"/>
    </location>
</feature>
<gene>
    <name evidence="7" type="ORF">LSCM1_07494</name>
</gene>
<reference evidence="8" key="2">
    <citation type="journal article" date="2021" name="Sci. Data">
        <title>Chromosome-scale genome sequencing, assembly and annotation of six genomes from subfamily Leishmaniinae.</title>
        <authorList>
            <person name="Almutairi H."/>
            <person name="Urbaniak M.D."/>
            <person name="Bates M.D."/>
            <person name="Jariyapan N."/>
            <person name="Kwakye-Nuako G."/>
            <person name="Thomaz Soccol V."/>
            <person name="Al-Salem W.S."/>
            <person name="Dillon R.J."/>
            <person name="Bates P.A."/>
            <person name="Gatherer D."/>
        </authorList>
    </citation>
    <scope>NUCLEOTIDE SEQUENCE [LARGE SCALE GENOMIC DNA]</scope>
</reference>
<evidence type="ECO:0000256" key="1">
    <source>
        <dbReference type="ARBA" id="ARBA00004141"/>
    </source>
</evidence>
<dbReference type="Pfam" id="PF08507">
    <property type="entry name" value="COPI_assoc"/>
    <property type="match status" value="1"/>
</dbReference>
<evidence type="ECO:0000313" key="8">
    <source>
        <dbReference type="Proteomes" id="UP000673552"/>
    </source>
</evidence>
<dbReference type="AlphaFoldDB" id="A0A836KVR7"/>
<comment type="subcellular location">
    <subcellularLocation>
        <location evidence="1">Membrane</location>
        <topology evidence="1">Multi-pass membrane protein</topology>
    </subcellularLocation>
</comment>
<evidence type="ECO:0000256" key="6">
    <source>
        <dbReference type="SAM" id="Phobius"/>
    </source>
</evidence>
<dbReference type="OrthoDB" id="267204at2759"/>
<proteinExistence type="predicted"/>
<protein>
    <recommendedName>
        <fullName evidence="9">COPI associated protein</fullName>
    </recommendedName>
</protein>
<sequence>MSPNRSADSRAPESQSCWQRNWPRVFLVLSIAVVVFTFVGIILSLVKVILFPRVVLLDMYCLLFSLLGLSAELRQFSVLHRVLYIWMKYFYFLVYYRARGIFYVFFGILLLGNGVAEIIGGILAIMLGAMMLLVSVVVGLPEFDDPAEVKRVQEEFQRYYGGGAPSTAAAAPAPQAPKSGAQADTPAVTESANVYREYNFGDSPTRDESRTPGHWGSGANPYEEQSCFPVGGANMFASDSTSAMRPPLQEAALTHGEDESAK</sequence>
<comment type="caution">
    <text evidence="7">The sequence shown here is derived from an EMBL/GenBank/DDBJ whole genome shotgun (WGS) entry which is preliminary data.</text>
</comment>
<evidence type="ECO:0000256" key="4">
    <source>
        <dbReference type="ARBA" id="ARBA00023136"/>
    </source>
</evidence>
<name>A0A836KVR7_9TRYP</name>
<evidence type="ECO:0000256" key="3">
    <source>
        <dbReference type="ARBA" id="ARBA00022989"/>
    </source>
</evidence>
<feature type="region of interest" description="Disordered" evidence="5">
    <location>
        <begin position="196"/>
        <end position="226"/>
    </location>
</feature>
<keyword evidence="2 6" id="KW-0812">Transmembrane</keyword>
<dbReference type="KEGG" id="lmat:92517374"/>
<dbReference type="GO" id="GO:0016020">
    <property type="term" value="C:membrane"/>
    <property type="evidence" value="ECO:0007669"/>
    <property type="project" value="UniProtKB-SubCell"/>
</dbReference>
<keyword evidence="4 6" id="KW-0472">Membrane</keyword>
<feature type="transmembrane region" description="Helical" evidence="6">
    <location>
        <begin position="89"/>
        <end position="112"/>
    </location>
</feature>
<dbReference type="InterPro" id="IPR013714">
    <property type="entry name" value="Golgi_TVP15"/>
</dbReference>
<evidence type="ECO:0008006" key="9">
    <source>
        <dbReference type="Google" id="ProtNLM"/>
    </source>
</evidence>
<evidence type="ECO:0000313" key="7">
    <source>
        <dbReference type="EMBL" id="KAG5487537.1"/>
    </source>
</evidence>
<dbReference type="RefSeq" id="XP_067181469.1">
    <property type="nucleotide sequence ID" value="XM_067324862.1"/>
</dbReference>
<accession>A0A836KVR7</accession>
<dbReference type="Proteomes" id="UP000673552">
    <property type="component" value="Unassembled WGS sequence"/>
</dbReference>
<feature type="transmembrane region" description="Helical" evidence="6">
    <location>
        <begin position="21"/>
        <end position="43"/>
    </location>
</feature>
<dbReference type="EMBL" id="JAFEUZ010000004">
    <property type="protein sequence ID" value="KAG5487537.1"/>
    <property type="molecule type" value="Genomic_DNA"/>
</dbReference>
<evidence type="ECO:0000256" key="2">
    <source>
        <dbReference type="ARBA" id="ARBA00022692"/>
    </source>
</evidence>